<dbReference type="RefSeq" id="WP_187529222.1">
    <property type="nucleotide sequence ID" value="NZ_CP060724.1"/>
</dbReference>
<organism evidence="1 2">
    <name type="scientific">Weissella diestrammenae</name>
    <dbReference type="NCBI Taxonomy" id="1162633"/>
    <lineage>
        <taxon>Bacteria</taxon>
        <taxon>Bacillati</taxon>
        <taxon>Bacillota</taxon>
        <taxon>Bacilli</taxon>
        <taxon>Lactobacillales</taxon>
        <taxon>Lactobacillaceae</taxon>
        <taxon>Weissella</taxon>
    </lineage>
</organism>
<evidence type="ECO:0000313" key="2">
    <source>
        <dbReference type="Proteomes" id="UP000515800"/>
    </source>
</evidence>
<sequence>MRKTMIGVLSVVILTGISTAGYFGYQYHQKNQATELKPLQGNAKGKINKRTYTIPKKDQQSAHFVASGKLEKVGDYSISAAGSKAQLDAINNQLNVSLQNNQIQYRVTEVKQMQNEPRTKEAIEMAQMALNSRDIDGPYTTLIISYDITNQSNETIRTDGVKQVGFQAKQAVNTLSGLDNDVKLSAAQIDAGKTVSTFVIALVPEKSTQSLHTIKVQFDQVQKVSDASEIAPVSNSLTVQFK</sequence>
<keyword evidence="2" id="KW-1185">Reference proteome</keyword>
<proteinExistence type="predicted"/>
<gene>
    <name evidence="1" type="ORF">H9L19_00335</name>
</gene>
<accession>A0A7G9T5L4</accession>
<dbReference type="EMBL" id="CP060724">
    <property type="protein sequence ID" value="QNN75389.1"/>
    <property type="molecule type" value="Genomic_DNA"/>
</dbReference>
<protein>
    <recommendedName>
        <fullName evidence="3">DUF5067 domain-containing protein</fullName>
    </recommendedName>
</protein>
<dbReference type="Proteomes" id="UP000515800">
    <property type="component" value="Chromosome"/>
</dbReference>
<dbReference type="AlphaFoldDB" id="A0A7G9T5L4"/>
<evidence type="ECO:0000313" key="1">
    <source>
        <dbReference type="EMBL" id="QNN75389.1"/>
    </source>
</evidence>
<name>A0A7G9T5L4_9LACO</name>
<dbReference type="KEGG" id="wdi:H9L19_00335"/>
<reference evidence="1 2" key="1">
    <citation type="submission" date="2020-08" db="EMBL/GenBank/DDBJ databases">
        <title>Genome sequence of Weissella diestrammenae KACC 16890T.</title>
        <authorList>
            <person name="Hyun D.-W."/>
            <person name="Bae J.-W."/>
        </authorList>
    </citation>
    <scope>NUCLEOTIDE SEQUENCE [LARGE SCALE GENOMIC DNA]</scope>
    <source>
        <strain evidence="1 2">KACC 16890</strain>
    </source>
</reference>
<evidence type="ECO:0008006" key="3">
    <source>
        <dbReference type="Google" id="ProtNLM"/>
    </source>
</evidence>